<reference evidence="2" key="1">
    <citation type="journal article" date="2021" name="Open Biol.">
        <title>Shared evolutionary footprints suggest mitochondrial oxidative damage underlies multiple complex I losses in fungi.</title>
        <authorList>
            <person name="Schikora-Tamarit M.A."/>
            <person name="Marcet-Houben M."/>
            <person name="Nosek J."/>
            <person name="Gabaldon T."/>
        </authorList>
    </citation>
    <scope>NUCLEOTIDE SEQUENCE</scope>
    <source>
        <strain evidence="2">CBS6075</strain>
    </source>
</reference>
<dbReference type="RefSeq" id="XP_046062930.1">
    <property type="nucleotide sequence ID" value="XM_046203122.1"/>
</dbReference>
<dbReference type="EMBL" id="JAEUBE010000158">
    <property type="protein sequence ID" value="KAH3668516.1"/>
    <property type="molecule type" value="Genomic_DNA"/>
</dbReference>
<gene>
    <name evidence="2" type="ORF">OGAPHI_002270</name>
</gene>
<protein>
    <recommendedName>
        <fullName evidence="1">Smr domain-containing protein</fullName>
    </recommendedName>
</protein>
<dbReference type="Gene3D" id="3.30.1370.110">
    <property type="match status" value="1"/>
</dbReference>
<feature type="domain" description="Smr" evidence="1">
    <location>
        <begin position="212"/>
        <end position="305"/>
    </location>
</feature>
<dbReference type="PANTHER" id="PTHR46535">
    <property type="entry name" value="NEDD4-BINDING PROTEIN 2"/>
    <property type="match status" value="1"/>
</dbReference>
<dbReference type="GO" id="GO:0005634">
    <property type="term" value="C:nucleus"/>
    <property type="evidence" value="ECO:0007669"/>
    <property type="project" value="TreeGrafter"/>
</dbReference>
<dbReference type="InterPro" id="IPR002625">
    <property type="entry name" value="Smr_dom"/>
</dbReference>
<dbReference type="InterPro" id="IPR036063">
    <property type="entry name" value="Smr_dom_sf"/>
</dbReference>
<evidence type="ECO:0000259" key="1">
    <source>
        <dbReference type="PROSITE" id="PS50828"/>
    </source>
</evidence>
<keyword evidence="3" id="KW-1185">Reference proteome</keyword>
<dbReference type="SMART" id="SM00463">
    <property type="entry name" value="SMR"/>
    <property type="match status" value="1"/>
</dbReference>
<comment type="caution">
    <text evidence="2">The sequence shown here is derived from an EMBL/GenBank/DDBJ whole genome shotgun (WGS) entry which is preliminary data.</text>
</comment>
<dbReference type="Proteomes" id="UP000769157">
    <property type="component" value="Unassembled WGS sequence"/>
</dbReference>
<dbReference type="CDD" id="cd14279">
    <property type="entry name" value="CUE"/>
    <property type="match status" value="1"/>
</dbReference>
<reference evidence="2" key="2">
    <citation type="submission" date="2021-01" db="EMBL/GenBank/DDBJ databases">
        <authorList>
            <person name="Schikora-Tamarit M.A."/>
        </authorList>
    </citation>
    <scope>NUCLEOTIDE SEQUENCE</scope>
    <source>
        <strain evidence="2">CBS6075</strain>
    </source>
</reference>
<dbReference type="GeneID" id="70234237"/>
<proteinExistence type="predicted"/>
<organism evidence="2 3">
    <name type="scientific">Ogataea philodendri</name>
    <dbReference type="NCBI Taxonomy" id="1378263"/>
    <lineage>
        <taxon>Eukaryota</taxon>
        <taxon>Fungi</taxon>
        <taxon>Dikarya</taxon>
        <taxon>Ascomycota</taxon>
        <taxon>Saccharomycotina</taxon>
        <taxon>Pichiomycetes</taxon>
        <taxon>Pichiales</taxon>
        <taxon>Pichiaceae</taxon>
        <taxon>Ogataea</taxon>
    </lineage>
</organism>
<sequence>MSSYLFQALKAAEMFPDIPFEAVQKIADANKGNLESISEELLSYDILRESESKSQQDAESVISSVKTKKSVTAKPSSEITIMSTLLGCSVDTISQIHQRTKNSHRTVREVIESGWNPTEVEIATIYNRQMMEIADAKKSNFLLQNIENKFYVNSLHYFKGDVNKTLKLATWMVDPNLVNRSKTSTIPKPAAKIVSSDPMADLIQHSLKTNKLDLHGLTVPEARTCVQQTLVKWWNSETEQRIMEGLNLRGSRAMYVCPLEIITGRGLHSSGGKPKLKILVHGILKSNNYLFEDITLGYLVTGKKN</sequence>
<accession>A0A9P8PB52</accession>
<dbReference type="OrthoDB" id="4080456at2759"/>
<dbReference type="InterPro" id="IPR052772">
    <property type="entry name" value="Endo/PolyKinase_Domain-Protein"/>
</dbReference>
<dbReference type="GO" id="GO:0004519">
    <property type="term" value="F:endonuclease activity"/>
    <property type="evidence" value="ECO:0007669"/>
    <property type="project" value="TreeGrafter"/>
</dbReference>
<evidence type="ECO:0000313" key="2">
    <source>
        <dbReference type="EMBL" id="KAH3668516.1"/>
    </source>
</evidence>
<evidence type="ECO:0000313" key="3">
    <source>
        <dbReference type="Proteomes" id="UP000769157"/>
    </source>
</evidence>
<dbReference type="SUPFAM" id="SSF160443">
    <property type="entry name" value="SMR domain-like"/>
    <property type="match status" value="1"/>
</dbReference>
<dbReference type="AlphaFoldDB" id="A0A9P8PB52"/>
<dbReference type="PANTHER" id="PTHR46535:SF1">
    <property type="entry name" value="NEDD4-BINDING PROTEIN 2"/>
    <property type="match status" value="1"/>
</dbReference>
<dbReference type="PROSITE" id="PS50828">
    <property type="entry name" value="SMR"/>
    <property type="match status" value="1"/>
</dbReference>
<name>A0A9P8PB52_9ASCO</name>